<dbReference type="Gene3D" id="1.10.10.10">
    <property type="entry name" value="Winged helix-like DNA-binding domain superfamily/Winged helix DNA-binding domain"/>
    <property type="match status" value="2"/>
</dbReference>
<keyword evidence="7 12" id="KW-0804">Transcription</keyword>
<keyword evidence="5 12" id="KW-0238">DNA-binding</keyword>
<dbReference type="Proteomes" id="UP000694620">
    <property type="component" value="Chromosome 1"/>
</dbReference>
<evidence type="ECO:0000256" key="9">
    <source>
        <dbReference type="ARBA" id="ARBA00023306"/>
    </source>
</evidence>
<keyword evidence="8 12" id="KW-0539">Nucleus</keyword>
<dbReference type="GO" id="GO:0008045">
    <property type="term" value="P:motor neuron axon guidance"/>
    <property type="evidence" value="ECO:0007669"/>
    <property type="project" value="UniProtKB-ARBA"/>
</dbReference>
<name>A0A8C4RNQ0_ERPCA</name>
<keyword evidence="4 12" id="KW-0805">Transcription regulation</keyword>
<evidence type="ECO:0000256" key="11">
    <source>
        <dbReference type="ARBA" id="ARBA00058973"/>
    </source>
</evidence>
<dbReference type="InterPro" id="IPR015633">
    <property type="entry name" value="E2F"/>
</dbReference>
<evidence type="ECO:0000256" key="10">
    <source>
        <dbReference type="ARBA" id="ARBA00039675"/>
    </source>
</evidence>
<gene>
    <name evidence="15" type="primary">E2F7</name>
</gene>
<keyword evidence="16" id="KW-1185">Reference proteome</keyword>
<dbReference type="GO" id="GO:0045892">
    <property type="term" value="P:negative regulation of DNA-templated transcription"/>
    <property type="evidence" value="ECO:0007669"/>
    <property type="project" value="UniProtKB-ARBA"/>
</dbReference>
<dbReference type="GeneTree" id="ENSGT00940000157713"/>
<keyword evidence="6" id="KW-0010">Activator</keyword>
<dbReference type="FunFam" id="1.10.10.10:FF:000073">
    <property type="entry name" value="E2F transcription factor 8"/>
    <property type="match status" value="1"/>
</dbReference>
<accession>A0A8C4RNQ0</accession>
<evidence type="ECO:0000256" key="6">
    <source>
        <dbReference type="ARBA" id="ARBA00023159"/>
    </source>
</evidence>
<sequence>GEHENICSERTILTPLKGDVSGFLARPKAFTPERVHITPVKQTDRPQGDPWTPTANLKMLISAASPDIRDREMKKSLFRPIENEKDATFDTCQFDNIDDCTADEFEKQRPSRKLKSLGLLCQKFLALYPDYPISTEKTTISLDEVAANLGVERRRIYDIVNVLESLLLVSRVAKNQYCWHGRHKLSQTLETLHNMGKRQRYGEQMAQIQEKELKSRDPRKDGCLSEPHEELTDDLELDRKDKSLRIMSQKFVMLFLVSKTKIVTLDVAAKILIEESQDASDQSKFKTKVRRLYDIANVLTSLGLIKKIHVTEERGRKPAFKWIGPGDFRSNNGSAVFEERLDTGPQLASCGKQKMARHSSFNVIPTTTVIQRRVNSAPKDFNSRGFHLKPKHENKHAARPLNLTPGRCELPAVSALNYSTAVPSFGHPLPKTDLLYSALYPNGVMRCPPTVSTGLLTQPTDSAPFSTQSSLVYFSSLPPSPIFMVCGKGAPQSAYPRVEGPRSPTYTEAEAHLKSGVLKRILIEEQEQEKEQTSKKQKIDKAHPGLNGLNFLVPASHAGSGLALSPSRLASVAVPCVVLPSTALSSFPVIGGTLPGNDTGSVNLKISSAHFLFGAQPVVSSRSPDRPACQDIPAAYTGNLQPEPDSSCGADNPKSPESMGRSFVFPRMHHEVS</sequence>
<dbReference type="InterPro" id="IPR036390">
    <property type="entry name" value="WH_DNA-bd_sf"/>
</dbReference>
<dbReference type="Ensembl" id="ENSECRT00000003206.1">
    <property type="protein sequence ID" value="ENSECRP00000003153.1"/>
    <property type="gene ID" value="ENSECRG00000002121.1"/>
</dbReference>
<evidence type="ECO:0000313" key="16">
    <source>
        <dbReference type="Proteomes" id="UP000694620"/>
    </source>
</evidence>
<dbReference type="SUPFAM" id="SSF46785">
    <property type="entry name" value="Winged helix' DNA-binding domain"/>
    <property type="match status" value="2"/>
</dbReference>
<feature type="region of interest" description="Disordered" evidence="13">
    <location>
        <begin position="619"/>
        <end position="665"/>
    </location>
</feature>
<dbReference type="GO" id="GO:0001946">
    <property type="term" value="P:lymphangiogenesis"/>
    <property type="evidence" value="ECO:0007669"/>
    <property type="project" value="UniProtKB-ARBA"/>
</dbReference>
<evidence type="ECO:0000256" key="8">
    <source>
        <dbReference type="ARBA" id="ARBA00023242"/>
    </source>
</evidence>
<feature type="domain" description="E2F/DP family winged-helix DNA-binding" evidence="14">
    <location>
        <begin position="112"/>
        <end position="181"/>
    </location>
</feature>
<keyword evidence="3" id="KW-0678">Repressor</keyword>
<feature type="domain" description="E2F/DP family winged-helix DNA-binding" evidence="14">
    <location>
        <begin position="239"/>
        <end position="324"/>
    </location>
</feature>
<dbReference type="Pfam" id="PF02319">
    <property type="entry name" value="WHD_E2F_TDP"/>
    <property type="match status" value="2"/>
</dbReference>
<evidence type="ECO:0000256" key="13">
    <source>
        <dbReference type="SAM" id="MobiDB-lite"/>
    </source>
</evidence>
<dbReference type="GO" id="GO:0000978">
    <property type="term" value="F:RNA polymerase II cis-regulatory region sequence-specific DNA binding"/>
    <property type="evidence" value="ECO:0007669"/>
    <property type="project" value="InterPro"/>
</dbReference>
<evidence type="ECO:0000313" key="15">
    <source>
        <dbReference type="Ensembl" id="ENSECRP00000003153.1"/>
    </source>
</evidence>
<protein>
    <recommendedName>
        <fullName evidence="10">Transcription factor E2F7</fullName>
    </recommendedName>
</protein>
<evidence type="ECO:0000256" key="5">
    <source>
        <dbReference type="ARBA" id="ARBA00023125"/>
    </source>
</evidence>
<dbReference type="InterPro" id="IPR036388">
    <property type="entry name" value="WH-like_DNA-bd_sf"/>
</dbReference>
<organism evidence="15 16">
    <name type="scientific">Erpetoichthys calabaricus</name>
    <name type="common">Rope fish</name>
    <name type="synonym">Calamoichthys calabaricus</name>
    <dbReference type="NCBI Taxonomy" id="27687"/>
    <lineage>
        <taxon>Eukaryota</taxon>
        <taxon>Metazoa</taxon>
        <taxon>Chordata</taxon>
        <taxon>Craniata</taxon>
        <taxon>Vertebrata</taxon>
        <taxon>Euteleostomi</taxon>
        <taxon>Actinopterygii</taxon>
        <taxon>Polypteriformes</taxon>
        <taxon>Polypteridae</taxon>
        <taxon>Erpetoichthys</taxon>
    </lineage>
</organism>
<dbReference type="GO" id="GO:0045944">
    <property type="term" value="P:positive regulation of transcription by RNA polymerase II"/>
    <property type="evidence" value="ECO:0007669"/>
    <property type="project" value="UniProtKB-ARBA"/>
</dbReference>
<dbReference type="PANTHER" id="PTHR12081">
    <property type="entry name" value="TRANSCRIPTION FACTOR E2F"/>
    <property type="match status" value="1"/>
</dbReference>
<comment type="function">
    <text evidence="11">Atypical E2F transcription factor that participates in various processes such as angiogenesis and polyploidization of specialized cells. Mainly acts as a transcription repressor that binds DNA independently of DP proteins and specifically recognizes the E2 recognition site 5'-TTTC[CG]CGC-3'. Directly represses transcription of classical E2F transcription factors such as e2f1. Acts as a regulator of S-phase by recognizing and binding the E2-related site 5'-TTCCCGCC-3' and mediating repression of G1/S-regulated genes. Acts as a promoter of sprouting angiogenesis, possibly by acting as a transcription activator and promoting expression of vegfa.</text>
</comment>
<dbReference type="GO" id="GO:0000981">
    <property type="term" value="F:DNA-binding transcription factor activity, RNA polymerase II-specific"/>
    <property type="evidence" value="ECO:0007669"/>
    <property type="project" value="TreeGrafter"/>
</dbReference>
<evidence type="ECO:0000259" key="14">
    <source>
        <dbReference type="SMART" id="SM01372"/>
    </source>
</evidence>
<dbReference type="SMART" id="SM01372">
    <property type="entry name" value="E2F_TDP"/>
    <property type="match status" value="2"/>
</dbReference>
<dbReference type="AlphaFoldDB" id="A0A8C4RNQ0"/>
<keyword evidence="9" id="KW-0131">Cell cycle</keyword>
<evidence type="ECO:0000256" key="2">
    <source>
        <dbReference type="ARBA" id="ARBA00010940"/>
    </source>
</evidence>
<dbReference type="InterPro" id="IPR003316">
    <property type="entry name" value="E2F_WHTH_DNA-bd_dom"/>
</dbReference>
<evidence type="ECO:0000256" key="3">
    <source>
        <dbReference type="ARBA" id="ARBA00022491"/>
    </source>
</evidence>
<proteinExistence type="inferred from homology"/>
<dbReference type="FunFam" id="1.10.10.10:FF:000100">
    <property type="entry name" value="E2F transcription factor 8"/>
    <property type="match status" value="1"/>
</dbReference>
<comment type="subcellular location">
    <subcellularLocation>
        <location evidence="1 12">Nucleus</location>
    </subcellularLocation>
</comment>
<dbReference type="PANTHER" id="PTHR12081:SF25">
    <property type="entry name" value="TRANSCRIPTION FACTOR E2F7"/>
    <property type="match status" value="1"/>
</dbReference>
<evidence type="ECO:0000256" key="7">
    <source>
        <dbReference type="ARBA" id="ARBA00023163"/>
    </source>
</evidence>
<evidence type="ECO:0000256" key="4">
    <source>
        <dbReference type="ARBA" id="ARBA00023015"/>
    </source>
</evidence>
<dbReference type="GO" id="GO:0002040">
    <property type="term" value="P:sprouting angiogenesis"/>
    <property type="evidence" value="ECO:0007669"/>
    <property type="project" value="UniProtKB-ARBA"/>
</dbReference>
<evidence type="ECO:0000256" key="12">
    <source>
        <dbReference type="RuleBase" id="RU003796"/>
    </source>
</evidence>
<dbReference type="GO" id="GO:0090575">
    <property type="term" value="C:RNA polymerase II transcription regulator complex"/>
    <property type="evidence" value="ECO:0007669"/>
    <property type="project" value="TreeGrafter"/>
</dbReference>
<comment type="similarity">
    <text evidence="2 12">Belongs to the E2F/DP family.</text>
</comment>
<evidence type="ECO:0000256" key="1">
    <source>
        <dbReference type="ARBA" id="ARBA00004123"/>
    </source>
</evidence>
<reference evidence="15" key="3">
    <citation type="submission" date="2025-09" db="UniProtKB">
        <authorList>
            <consortium name="Ensembl"/>
        </authorList>
    </citation>
    <scope>IDENTIFICATION</scope>
</reference>
<reference evidence="15" key="2">
    <citation type="submission" date="2025-08" db="UniProtKB">
        <authorList>
            <consortium name="Ensembl"/>
        </authorList>
    </citation>
    <scope>IDENTIFICATION</scope>
</reference>
<reference evidence="15" key="1">
    <citation type="submission" date="2021-06" db="EMBL/GenBank/DDBJ databases">
        <authorList>
            <consortium name="Wellcome Sanger Institute Data Sharing"/>
        </authorList>
    </citation>
    <scope>NUCLEOTIDE SEQUENCE [LARGE SCALE GENOMIC DNA]</scope>
</reference>